<dbReference type="GO" id="GO:0070930">
    <property type="term" value="P:trans-translation-dependent protein tagging"/>
    <property type="evidence" value="ECO:0007669"/>
    <property type="project" value="TreeGrafter"/>
</dbReference>
<evidence type="ECO:0000256" key="2">
    <source>
        <dbReference type="ARBA" id="ARBA00022884"/>
    </source>
</evidence>
<dbReference type="SUPFAM" id="SSF74982">
    <property type="entry name" value="Small protein B (SmpB)"/>
    <property type="match status" value="1"/>
</dbReference>
<dbReference type="HAMAP" id="MF_00023">
    <property type="entry name" value="SmpB"/>
    <property type="match status" value="1"/>
</dbReference>
<dbReference type="GO" id="GO:0005829">
    <property type="term" value="C:cytosol"/>
    <property type="evidence" value="ECO:0007669"/>
    <property type="project" value="TreeGrafter"/>
</dbReference>
<comment type="function">
    <text evidence="3">Required for rescue of stalled ribosomes mediated by trans-translation. Binds to transfer-messenger RNA (tmRNA), required for stable association of tmRNA with ribosomes. tmRNA and SmpB together mimic tRNA shape, replacing the anticodon stem-loop with SmpB. tmRNA is encoded by the ssrA gene; the 2 termini fold to resemble tRNA(Ala) and it encodes a 'tag peptide', a short internal open reading frame. During trans-translation Ala-aminoacylated tmRNA acts like a tRNA, entering the A-site of stalled ribosomes, displacing the stalled mRNA. The ribosome then switches to translate the ORF on the tmRNA; the nascent peptide is terminated with the 'tag peptide' encoded by the tmRNA and targeted for degradation. The ribosome is freed to recommence translation, which seems to be the essential function of trans-translation.</text>
</comment>
<dbReference type="CDD" id="cd09294">
    <property type="entry name" value="SmpB"/>
    <property type="match status" value="1"/>
</dbReference>
<accession>A0A0G4B576</accession>
<dbReference type="InterPro" id="IPR023620">
    <property type="entry name" value="SmpB"/>
</dbReference>
<sequence length="138" mass="15786">MSIAYNKKANLEYEILEKFEAGIVLSGLEIKMIRAGKINLNGTYCRVLNGEIFVLNMHLGGVDEPERSRKLLMHKSEIQYLASKTEQKGLSIVALAVYIKKGKAKLEIGLARGKKIYDHREQLKKKDIQRQKQRELVD</sequence>
<dbReference type="STRING" id="1618337.UT28_C0001G0788"/>
<dbReference type="PANTHER" id="PTHR30308:SF2">
    <property type="entry name" value="SSRA-BINDING PROTEIN"/>
    <property type="match status" value="1"/>
</dbReference>
<comment type="similarity">
    <text evidence="3">Belongs to the SmpB family.</text>
</comment>
<dbReference type="InterPro" id="IPR000037">
    <property type="entry name" value="SsrA-bd_prot"/>
</dbReference>
<dbReference type="EMBL" id="CP011213">
    <property type="protein sequence ID" value="AKM82568.1"/>
    <property type="molecule type" value="Genomic_DNA"/>
</dbReference>
<dbReference type="Gene3D" id="2.40.280.10">
    <property type="match status" value="1"/>
</dbReference>
<evidence type="ECO:0000256" key="1">
    <source>
        <dbReference type="ARBA" id="ARBA00022490"/>
    </source>
</evidence>
<organism evidence="4 5">
    <name type="scientific">Berkelbacteria bacterium GW2011_GWE1_39_12</name>
    <dbReference type="NCBI Taxonomy" id="1618337"/>
    <lineage>
        <taxon>Bacteria</taxon>
        <taxon>Candidatus Berkelbacteria</taxon>
    </lineage>
</organism>
<evidence type="ECO:0000313" key="5">
    <source>
        <dbReference type="Proteomes" id="UP000035648"/>
    </source>
</evidence>
<evidence type="ECO:0000256" key="3">
    <source>
        <dbReference type="HAMAP-Rule" id="MF_00023"/>
    </source>
</evidence>
<name>A0A0G4B576_9BACT</name>
<reference evidence="4 5" key="1">
    <citation type="journal article" date="2015" name="Nature">
        <title>rRNA introns, odd ribosomes, and small enigmatic genomes across a large radiation of phyla.</title>
        <authorList>
            <person name="Brown C.T."/>
            <person name="Hug L.A."/>
            <person name="Thomas B.C."/>
            <person name="Sharon I."/>
            <person name="Castelle C.J."/>
            <person name="Singh A."/>
            <person name="Wilkins M.J."/>
            <person name="Williams K.H."/>
            <person name="Banfield J.F."/>
        </authorList>
    </citation>
    <scope>NUCLEOTIDE SEQUENCE [LARGE SCALE GENOMIC DNA]</scope>
</reference>
<dbReference type="Pfam" id="PF01668">
    <property type="entry name" value="SmpB"/>
    <property type="match status" value="1"/>
</dbReference>
<dbReference type="PATRIC" id="fig|1618337.4.peg.776"/>
<proteinExistence type="inferred from homology"/>
<comment type="subcellular location">
    <subcellularLocation>
        <location evidence="3">Cytoplasm</location>
    </subcellularLocation>
    <text evidence="3">The tmRNA-SmpB complex associates with stalled 70S ribosomes.</text>
</comment>
<evidence type="ECO:0000313" key="4">
    <source>
        <dbReference type="EMBL" id="AKM82568.1"/>
    </source>
</evidence>
<dbReference type="AlphaFoldDB" id="A0A0G4B576"/>
<dbReference type="NCBIfam" id="TIGR00086">
    <property type="entry name" value="smpB"/>
    <property type="match status" value="1"/>
</dbReference>
<dbReference type="PANTHER" id="PTHR30308">
    <property type="entry name" value="TMRNA-BINDING COMPONENT OF TRANS-TRANSLATION TAGGING COMPLEX"/>
    <property type="match status" value="1"/>
</dbReference>
<protein>
    <recommendedName>
        <fullName evidence="3">SsrA-binding protein</fullName>
    </recommendedName>
    <alternativeName>
        <fullName evidence="3">Small protein B</fullName>
    </alternativeName>
</protein>
<gene>
    <name evidence="3 4" type="primary">smpB</name>
    <name evidence="4" type="ORF">UT28_C0001G0788</name>
</gene>
<dbReference type="GO" id="GO:0003723">
    <property type="term" value="F:RNA binding"/>
    <property type="evidence" value="ECO:0007669"/>
    <property type="project" value="UniProtKB-UniRule"/>
</dbReference>
<dbReference type="NCBIfam" id="NF003843">
    <property type="entry name" value="PRK05422.1"/>
    <property type="match status" value="1"/>
</dbReference>
<dbReference type="Proteomes" id="UP000035648">
    <property type="component" value="Chromosome"/>
</dbReference>
<dbReference type="GO" id="GO:0070929">
    <property type="term" value="P:trans-translation"/>
    <property type="evidence" value="ECO:0007669"/>
    <property type="project" value="UniProtKB-UniRule"/>
</dbReference>
<keyword evidence="1 3" id="KW-0963">Cytoplasm</keyword>
<keyword evidence="2 3" id="KW-0694">RNA-binding</keyword>
<dbReference type="KEGG" id="bbgw:UT28_C0001G0788"/>